<feature type="region of interest" description="Disordered" evidence="1">
    <location>
        <begin position="39"/>
        <end position="87"/>
    </location>
</feature>
<keyword evidence="3" id="KW-1185">Reference proteome</keyword>
<dbReference type="EMBL" id="UZAU01000713">
    <property type="status" value="NOT_ANNOTATED_CDS"/>
    <property type="molecule type" value="Genomic_DNA"/>
</dbReference>
<reference evidence="2" key="2">
    <citation type="submission" date="2021-03" db="UniProtKB">
        <authorList>
            <consortium name="EnsemblPlants"/>
        </authorList>
    </citation>
    <scope>IDENTIFICATION</scope>
</reference>
<accession>A0A803Q8X0</accession>
<dbReference type="Gramene" id="evm.model.08.1508">
    <property type="protein sequence ID" value="cds.evm.model.08.1508"/>
    <property type="gene ID" value="evm.TU.08.1508"/>
</dbReference>
<evidence type="ECO:0000313" key="3">
    <source>
        <dbReference type="Proteomes" id="UP000596661"/>
    </source>
</evidence>
<evidence type="ECO:0000313" key="2">
    <source>
        <dbReference type="EnsemblPlants" id="cds.evm.model.08.1508"/>
    </source>
</evidence>
<dbReference type="AlphaFoldDB" id="A0A803Q8X0"/>
<protein>
    <submittedName>
        <fullName evidence="2">Uncharacterized protein</fullName>
    </submittedName>
</protein>
<reference evidence="2" key="1">
    <citation type="submission" date="2018-11" db="EMBL/GenBank/DDBJ databases">
        <authorList>
            <person name="Grassa J C."/>
        </authorList>
    </citation>
    <scope>NUCLEOTIDE SEQUENCE [LARGE SCALE GENOMIC DNA]</scope>
</reference>
<organism evidence="2 3">
    <name type="scientific">Cannabis sativa</name>
    <name type="common">Hemp</name>
    <name type="synonym">Marijuana</name>
    <dbReference type="NCBI Taxonomy" id="3483"/>
    <lineage>
        <taxon>Eukaryota</taxon>
        <taxon>Viridiplantae</taxon>
        <taxon>Streptophyta</taxon>
        <taxon>Embryophyta</taxon>
        <taxon>Tracheophyta</taxon>
        <taxon>Spermatophyta</taxon>
        <taxon>Magnoliopsida</taxon>
        <taxon>eudicotyledons</taxon>
        <taxon>Gunneridae</taxon>
        <taxon>Pentapetalae</taxon>
        <taxon>rosids</taxon>
        <taxon>fabids</taxon>
        <taxon>Rosales</taxon>
        <taxon>Cannabaceae</taxon>
        <taxon>Cannabis</taxon>
    </lineage>
</organism>
<sequence>MVVQTQRGIQTDTVDPMVFVLSVQTPRNVRDPFEMTLGQVNTQPPTTVHGVTSPLTGFTPGVQETGNTSTKAEQTTPGTEISSTTNT</sequence>
<proteinExistence type="predicted"/>
<dbReference type="EnsemblPlants" id="evm.model.08.1508">
    <property type="protein sequence ID" value="cds.evm.model.08.1508"/>
    <property type="gene ID" value="evm.TU.08.1508"/>
</dbReference>
<evidence type="ECO:0000256" key="1">
    <source>
        <dbReference type="SAM" id="MobiDB-lite"/>
    </source>
</evidence>
<dbReference type="Proteomes" id="UP000596661">
    <property type="component" value="Chromosome 8"/>
</dbReference>
<name>A0A803Q8X0_CANSA</name>